<evidence type="ECO:0000313" key="3">
    <source>
        <dbReference type="Proteomes" id="UP000789901"/>
    </source>
</evidence>
<proteinExistence type="predicted"/>
<comment type="caution">
    <text evidence="2">The sequence shown here is derived from an EMBL/GenBank/DDBJ whole genome shotgun (WGS) entry which is preliminary data.</text>
</comment>
<gene>
    <name evidence="2" type="ORF">GMARGA_LOCUS6614</name>
</gene>
<sequence length="217" mass="24083">MLLNKMFLKHGSSKISSRLLIAAHVFLLSHDVYHELANENHVDTTPCQMELGTVYMKNQTSQTPAKRNDILTCASNLSSIERTLASIEGALALIEGASASIKGTSISIEEALVFAALVVIMLGPSFLVLFFILKRPWIKLPNDLELHFAEELVDLKNEKQTNNLGLRELLLQDDSFLKNLKDSLHLSSSQIDKENLLESLKKNASESAKTPSQKLNL</sequence>
<organism evidence="2 3">
    <name type="scientific">Gigaspora margarita</name>
    <dbReference type="NCBI Taxonomy" id="4874"/>
    <lineage>
        <taxon>Eukaryota</taxon>
        <taxon>Fungi</taxon>
        <taxon>Fungi incertae sedis</taxon>
        <taxon>Mucoromycota</taxon>
        <taxon>Glomeromycotina</taxon>
        <taxon>Glomeromycetes</taxon>
        <taxon>Diversisporales</taxon>
        <taxon>Gigasporaceae</taxon>
        <taxon>Gigaspora</taxon>
    </lineage>
</organism>
<dbReference type="Proteomes" id="UP000789901">
    <property type="component" value="Unassembled WGS sequence"/>
</dbReference>
<keyword evidence="1" id="KW-0812">Transmembrane</keyword>
<keyword evidence="1" id="KW-1133">Transmembrane helix</keyword>
<evidence type="ECO:0000256" key="1">
    <source>
        <dbReference type="SAM" id="Phobius"/>
    </source>
</evidence>
<evidence type="ECO:0000313" key="2">
    <source>
        <dbReference type="EMBL" id="CAG8595398.1"/>
    </source>
</evidence>
<keyword evidence="3" id="KW-1185">Reference proteome</keyword>
<reference evidence="2 3" key="1">
    <citation type="submission" date="2021-06" db="EMBL/GenBank/DDBJ databases">
        <authorList>
            <person name="Kallberg Y."/>
            <person name="Tangrot J."/>
            <person name="Rosling A."/>
        </authorList>
    </citation>
    <scope>NUCLEOTIDE SEQUENCE [LARGE SCALE GENOMIC DNA]</scope>
    <source>
        <strain evidence="2 3">120-4 pot B 10/14</strain>
    </source>
</reference>
<protein>
    <submittedName>
        <fullName evidence="2">8400_t:CDS:1</fullName>
    </submittedName>
</protein>
<name>A0ABN7UH35_GIGMA</name>
<dbReference type="EMBL" id="CAJVQB010003036">
    <property type="protein sequence ID" value="CAG8595398.1"/>
    <property type="molecule type" value="Genomic_DNA"/>
</dbReference>
<feature type="transmembrane region" description="Helical" evidence="1">
    <location>
        <begin position="111"/>
        <end position="133"/>
    </location>
</feature>
<keyword evidence="1" id="KW-0472">Membrane</keyword>
<accession>A0ABN7UH35</accession>